<dbReference type="PROSITE" id="PS51318">
    <property type="entry name" value="TAT"/>
    <property type="match status" value="1"/>
</dbReference>
<dbReference type="InterPro" id="IPR015168">
    <property type="entry name" value="SsuA/THI5"/>
</dbReference>
<dbReference type="PANTHER" id="PTHR30024">
    <property type="entry name" value="ALIPHATIC SULFONATES-BINDING PROTEIN-RELATED"/>
    <property type="match status" value="1"/>
</dbReference>
<dbReference type="PANTHER" id="PTHR30024:SF47">
    <property type="entry name" value="TAURINE-BINDING PERIPLASMIC PROTEIN"/>
    <property type="match status" value="1"/>
</dbReference>
<comment type="subcellular location">
    <subcellularLocation>
        <location evidence="1">Periplasm</location>
    </subcellularLocation>
</comment>
<evidence type="ECO:0000256" key="2">
    <source>
        <dbReference type="ARBA" id="ARBA00010742"/>
    </source>
</evidence>
<gene>
    <name evidence="6" type="ORF">ACFPIJ_24790</name>
</gene>
<feature type="domain" description="SsuA/THI5-like" evidence="5">
    <location>
        <begin position="49"/>
        <end position="265"/>
    </location>
</feature>
<dbReference type="RefSeq" id="WP_380117667.1">
    <property type="nucleotide sequence ID" value="NZ_JBHSIU010000029.1"/>
</dbReference>
<evidence type="ECO:0000313" key="6">
    <source>
        <dbReference type="EMBL" id="MFC5001044.1"/>
    </source>
</evidence>
<dbReference type="CDD" id="cd13652">
    <property type="entry name" value="PBP2_ThiY_THI5_like_1"/>
    <property type="match status" value="1"/>
</dbReference>
<name>A0ABV9VZ63_9ACTN</name>
<evidence type="ECO:0000259" key="5">
    <source>
        <dbReference type="Pfam" id="PF09084"/>
    </source>
</evidence>
<evidence type="ECO:0000256" key="3">
    <source>
        <dbReference type="ARBA" id="ARBA00022729"/>
    </source>
</evidence>
<organism evidence="6 7">
    <name type="scientific">Dactylosporangium cerinum</name>
    <dbReference type="NCBI Taxonomy" id="1434730"/>
    <lineage>
        <taxon>Bacteria</taxon>
        <taxon>Bacillati</taxon>
        <taxon>Actinomycetota</taxon>
        <taxon>Actinomycetes</taxon>
        <taxon>Micromonosporales</taxon>
        <taxon>Micromonosporaceae</taxon>
        <taxon>Dactylosporangium</taxon>
    </lineage>
</organism>
<dbReference type="Gene3D" id="3.40.190.10">
    <property type="entry name" value="Periplasmic binding protein-like II"/>
    <property type="match status" value="2"/>
</dbReference>
<keyword evidence="3 4" id="KW-0732">Signal</keyword>
<feature type="signal peptide" evidence="4">
    <location>
        <begin position="1"/>
        <end position="28"/>
    </location>
</feature>
<comment type="caution">
    <text evidence="6">The sequence shown here is derived from an EMBL/GenBank/DDBJ whole genome shotgun (WGS) entry which is preliminary data.</text>
</comment>
<protein>
    <submittedName>
        <fullName evidence="6">ABC transporter substrate-binding protein</fullName>
    </submittedName>
</protein>
<proteinExistence type="inferred from homology"/>
<accession>A0ABV9VZ63</accession>
<sequence length="322" mass="33175">MPRPHTPRRAVLALAAALVLSGCGGGSSTDTTSSAGTTKLKIGVIPIVDVAPIYLGIKQGFFSAEGLDVTLETAQGGAAIVPGVVSGQYQFGFSNTTSLLLASSQGLPLKAVAAGVASTGVEGKDFGAVIVKADSPIKTAKDLAGKRVAVNTLKNINTTTINNVVQKAGGDPSTITYVELAFPDIGAAIAKGDVDAGQVVEPFLTIGTGQGNRQVVSNYAGTDADLTVGMYFTSQQYASQNPKVVAGFTAAMKKSMEYAAAHPDDVRAILSTYTKIDPTVQQNLTLPKWPTAVDRDAVQLLGDLAKKDGLITKPLTLDTLLP</sequence>
<comment type="similarity">
    <text evidence="2">Belongs to the bacterial solute-binding protein SsuA/TauA family.</text>
</comment>
<dbReference type="InterPro" id="IPR006311">
    <property type="entry name" value="TAT_signal"/>
</dbReference>
<dbReference type="Pfam" id="PF09084">
    <property type="entry name" value="NMT1"/>
    <property type="match status" value="1"/>
</dbReference>
<evidence type="ECO:0000256" key="4">
    <source>
        <dbReference type="SAM" id="SignalP"/>
    </source>
</evidence>
<feature type="chain" id="PRO_5045338127" evidence="4">
    <location>
        <begin position="29"/>
        <end position="322"/>
    </location>
</feature>
<dbReference type="EMBL" id="JBHSIU010000029">
    <property type="protein sequence ID" value="MFC5001044.1"/>
    <property type="molecule type" value="Genomic_DNA"/>
</dbReference>
<dbReference type="Proteomes" id="UP001595912">
    <property type="component" value="Unassembled WGS sequence"/>
</dbReference>
<evidence type="ECO:0000313" key="7">
    <source>
        <dbReference type="Proteomes" id="UP001595912"/>
    </source>
</evidence>
<reference evidence="7" key="1">
    <citation type="journal article" date="2019" name="Int. J. Syst. Evol. Microbiol.">
        <title>The Global Catalogue of Microorganisms (GCM) 10K type strain sequencing project: providing services to taxonomists for standard genome sequencing and annotation.</title>
        <authorList>
            <consortium name="The Broad Institute Genomics Platform"/>
            <consortium name="The Broad Institute Genome Sequencing Center for Infectious Disease"/>
            <person name="Wu L."/>
            <person name="Ma J."/>
        </authorList>
    </citation>
    <scope>NUCLEOTIDE SEQUENCE [LARGE SCALE GENOMIC DNA]</scope>
    <source>
        <strain evidence="7">CGMCC 4.7152</strain>
    </source>
</reference>
<evidence type="ECO:0000256" key="1">
    <source>
        <dbReference type="ARBA" id="ARBA00004418"/>
    </source>
</evidence>
<keyword evidence="7" id="KW-1185">Reference proteome</keyword>
<dbReference type="PROSITE" id="PS51257">
    <property type="entry name" value="PROKAR_LIPOPROTEIN"/>
    <property type="match status" value="1"/>
</dbReference>
<dbReference type="SUPFAM" id="SSF53850">
    <property type="entry name" value="Periplasmic binding protein-like II"/>
    <property type="match status" value="1"/>
</dbReference>